<reference evidence="3 4" key="1">
    <citation type="journal article" date="2019" name="Int. J. Syst. Evol. Microbiol.">
        <title>The Global Catalogue of Microorganisms (GCM) 10K type strain sequencing project: providing services to taxonomists for standard genome sequencing and annotation.</title>
        <authorList>
            <consortium name="The Broad Institute Genomics Platform"/>
            <consortium name="The Broad Institute Genome Sequencing Center for Infectious Disease"/>
            <person name="Wu L."/>
            <person name="Ma J."/>
        </authorList>
    </citation>
    <scope>NUCLEOTIDE SEQUENCE [LARGE SCALE GENOMIC DNA]</scope>
    <source>
        <strain evidence="3 4">XZGYJ-43</strain>
    </source>
</reference>
<dbReference type="InterPro" id="IPR036388">
    <property type="entry name" value="WH-like_DNA-bd_sf"/>
</dbReference>
<protein>
    <submittedName>
        <fullName evidence="3">HNH endonuclease</fullName>
    </submittedName>
</protein>
<evidence type="ECO:0000259" key="2">
    <source>
        <dbReference type="Pfam" id="PF17726"/>
    </source>
</evidence>
<dbReference type="Pfam" id="PF17726">
    <property type="entry name" value="DpnI_C"/>
    <property type="match status" value="1"/>
</dbReference>
<dbReference type="RefSeq" id="WP_279527264.1">
    <property type="nucleotide sequence ID" value="NZ_CP122312.1"/>
</dbReference>
<dbReference type="Gene3D" id="1.10.10.10">
    <property type="entry name" value="Winged helix-like DNA-binding domain superfamily/Winged helix DNA-binding domain"/>
    <property type="match status" value="1"/>
</dbReference>
<dbReference type="AlphaFoldDB" id="A0ABD5Z5F7"/>
<organism evidence="3 4">
    <name type="scientific">Halospeciosus flavus</name>
    <dbReference type="NCBI Taxonomy" id="3032283"/>
    <lineage>
        <taxon>Archaea</taxon>
        <taxon>Methanobacteriati</taxon>
        <taxon>Methanobacteriota</taxon>
        <taxon>Stenosarchaea group</taxon>
        <taxon>Halobacteria</taxon>
        <taxon>Halobacteriales</taxon>
        <taxon>Halobacteriaceae</taxon>
        <taxon>Halospeciosus</taxon>
    </lineage>
</organism>
<name>A0ABD5Z5F7_9EURY</name>
<keyword evidence="4" id="KW-1185">Reference proteome</keyword>
<evidence type="ECO:0000259" key="1">
    <source>
        <dbReference type="Pfam" id="PF13391"/>
    </source>
</evidence>
<dbReference type="EMBL" id="JBHTAR010000011">
    <property type="protein sequence ID" value="MFC7200484.1"/>
    <property type="molecule type" value="Genomic_DNA"/>
</dbReference>
<keyword evidence="3" id="KW-0255">Endonuclease</keyword>
<dbReference type="Proteomes" id="UP001596447">
    <property type="component" value="Unassembled WGS sequence"/>
</dbReference>
<gene>
    <name evidence="3" type="ORF">ACFQJ9_13855</name>
</gene>
<dbReference type="GO" id="GO:0004519">
    <property type="term" value="F:endonuclease activity"/>
    <property type="evidence" value="ECO:0007669"/>
    <property type="project" value="UniProtKB-KW"/>
</dbReference>
<keyword evidence="3" id="KW-0378">Hydrolase</keyword>
<dbReference type="InterPro" id="IPR003615">
    <property type="entry name" value="HNH_nuc"/>
</dbReference>
<accession>A0ABD5Z5F7</accession>
<dbReference type="Pfam" id="PF13391">
    <property type="entry name" value="HNH_2"/>
    <property type="match status" value="1"/>
</dbReference>
<evidence type="ECO:0000313" key="4">
    <source>
        <dbReference type="Proteomes" id="UP001596447"/>
    </source>
</evidence>
<comment type="caution">
    <text evidence="3">The sequence shown here is derived from an EMBL/GenBank/DDBJ whole genome shotgun (WGS) entry which is preliminary data.</text>
</comment>
<feature type="domain" description="HNH nuclease" evidence="1">
    <location>
        <begin position="123"/>
        <end position="174"/>
    </location>
</feature>
<feature type="domain" description="Dam-replacing protein HTH" evidence="2">
    <location>
        <begin position="37"/>
        <end position="74"/>
    </location>
</feature>
<keyword evidence="3" id="KW-0540">Nuclease</keyword>
<evidence type="ECO:0000313" key="3">
    <source>
        <dbReference type="EMBL" id="MFC7200484.1"/>
    </source>
</evidence>
<dbReference type="InterPro" id="IPR041368">
    <property type="entry name" value="DRP_C"/>
</dbReference>
<sequence>MSRWRRVVRRELARFEEQTGSDVVELGDFLDQSRAVFVAEFPDNDHVDAKVRQVLQQLRDRGEVDFLDDAGRYRIRDLGTDRAADVDEVTPDYTAAEYETVVGARSIPAAFRAHVLDRYGHRCPVSGVDHDRLLDVAHVLPWSGFPDHRTDPRNVLPLSRTHHAAFDAGLFTLDTDYRLQLDPDFETESDVLRRTLVERADERVEVDVASDYLDRHNRRLDWW</sequence>
<proteinExistence type="predicted"/>